<dbReference type="PROSITE" id="PS51833">
    <property type="entry name" value="HDOD"/>
    <property type="match status" value="1"/>
</dbReference>
<dbReference type="RefSeq" id="WP_036544777.1">
    <property type="nucleotide sequence ID" value="NZ_JMSZ01000016.1"/>
</dbReference>
<name>A0A063Y733_9GAMM</name>
<evidence type="ECO:0000259" key="1">
    <source>
        <dbReference type="PROSITE" id="PS51833"/>
    </source>
</evidence>
<gene>
    <name evidence="2" type="ORF">ADINL_1153</name>
</gene>
<dbReference type="InterPro" id="IPR052340">
    <property type="entry name" value="RNase_Y/CdgJ"/>
</dbReference>
<dbReference type="EMBL" id="JMSZ01000016">
    <property type="protein sequence ID" value="KDE40561.1"/>
    <property type="molecule type" value="Genomic_DNA"/>
</dbReference>
<organism evidence="2 3">
    <name type="scientific">Nitrincola lacisaponensis</name>
    <dbReference type="NCBI Taxonomy" id="267850"/>
    <lineage>
        <taxon>Bacteria</taxon>
        <taxon>Pseudomonadati</taxon>
        <taxon>Pseudomonadota</taxon>
        <taxon>Gammaproteobacteria</taxon>
        <taxon>Oceanospirillales</taxon>
        <taxon>Oceanospirillaceae</taxon>
        <taxon>Nitrincola</taxon>
    </lineage>
</organism>
<sequence length="542" mass="61126">MPRQILSPVGLNQWLEFFQDKTLPVRASTQARLHKALEHPSSNLLTLAPIVRTDPVLCLHITRAAQALLKEKDAKLASLEHAIQTLGFDRVREVLDAQQPFRLNPGSTQHTQFMRAVADSHHASTQVTDWLSQKQSGFTEEARLASLLYGFIHWLAWLYAPLHKEAYQRKVLEEGVDVALAEHDIFGCTLQELGFRLAQRWNLPSLTIEALSHDTSPSSDLLNKLHLKAMGDPRLTGDPLREINHFLQQPFFAVKLSNWLALTVTRGWNTPKAHRLLEVISDYLRLDSHTALARLHSQCAESARQYHLPGVLSPAAEMLFIPSRQPTPGLLREAERQQLHDTAPAVCLSQAPPARPQTTPGSAPIELLNDFKDKGQFERCVEQLRQPASSTKPALLLQLLLKGLHEGLGLNRVCILQRNPGKHQLKTLLSTGFDSGHLMTRYENNLEIPSLFKRMCDKPTCVWYNSRTYERLQPLLPADFEACLPTHDWLMMSLFDQHGAIALVYADMGEQSPPITEFYSERFRFLGASTAQALKHLTQVSP</sequence>
<protein>
    <recommendedName>
        <fullName evidence="1">HDOD domain-containing protein</fullName>
    </recommendedName>
</protein>
<comment type="caution">
    <text evidence="2">The sequence shown here is derived from an EMBL/GenBank/DDBJ whole genome shotgun (WGS) entry which is preliminary data.</text>
</comment>
<dbReference type="Proteomes" id="UP000027318">
    <property type="component" value="Unassembled WGS sequence"/>
</dbReference>
<evidence type="ECO:0000313" key="3">
    <source>
        <dbReference type="Proteomes" id="UP000027318"/>
    </source>
</evidence>
<dbReference type="OrthoDB" id="6188783at2"/>
<dbReference type="PANTHER" id="PTHR33525:SF3">
    <property type="entry name" value="RIBONUCLEASE Y"/>
    <property type="match status" value="1"/>
</dbReference>
<dbReference type="PANTHER" id="PTHR33525">
    <property type="match status" value="1"/>
</dbReference>
<dbReference type="InterPro" id="IPR013976">
    <property type="entry name" value="HDOD"/>
</dbReference>
<reference evidence="2 3" key="1">
    <citation type="journal article" date="2005" name="Int. J. Syst. Evol. Microbiol.">
        <title>Nitrincola lacisaponensis gen. nov., sp. nov., a novel alkaliphilic bacterium isolated from an alkaline, saline lake.</title>
        <authorList>
            <person name="Dimitriu P.A."/>
            <person name="Shukla S.K."/>
            <person name="Conradt J."/>
            <person name="Marquez M.C."/>
            <person name="Ventosa A."/>
            <person name="Maglia A."/>
            <person name="Peyton B.M."/>
            <person name="Pinkart H.C."/>
            <person name="Mormile M.R."/>
        </authorList>
    </citation>
    <scope>NUCLEOTIDE SEQUENCE [LARGE SCALE GENOMIC DNA]</scope>
    <source>
        <strain evidence="2 3">4CA</strain>
    </source>
</reference>
<dbReference type="Pfam" id="PF08668">
    <property type="entry name" value="HDOD"/>
    <property type="match status" value="1"/>
</dbReference>
<evidence type="ECO:0000313" key="2">
    <source>
        <dbReference type="EMBL" id="KDE40561.1"/>
    </source>
</evidence>
<dbReference type="STRING" id="267850.ADINL_1153"/>
<proteinExistence type="predicted"/>
<keyword evidence="3" id="KW-1185">Reference proteome</keyword>
<accession>A0A063Y733</accession>
<dbReference type="SUPFAM" id="SSF109604">
    <property type="entry name" value="HD-domain/PDEase-like"/>
    <property type="match status" value="1"/>
</dbReference>
<dbReference type="AlphaFoldDB" id="A0A063Y733"/>
<feature type="domain" description="HDOD" evidence="1">
    <location>
        <begin position="23"/>
        <end position="217"/>
    </location>
</feature>
<dbReference type="Gene3D" id="1.10.3210.10">
    <property type="entry name" value="Hypothetical protein af1432"/>
    <property type="match status" value="1"/>
</dbReference>